<evidence type="ECO:0008006" key="3">
    <source>
        <dbReference type="Google" id="ProtNLM"/>
    </source>
</evidence>
<evidence type="ECO:0000313" key="1">
    <source>
        <dbReference type="EMBL" id="GEP96831.1"/>
    </source>
</evidence>
<dbReference type="Pfam" id="PF14054">
    <property type="entry name" value="DUF4249"/>
    <property type="match status" value="1"/>
</dbReference>
<dbReference type="PROSITE" id="PS51257">
    <property type="entry name" value="PROKAR_LIPOPROTEIN"/>
    <property type="match status" value="1"/>
</dbReference>
<keyword evidence="2" id="KW-1185">Reference proteome</keyword>
<reference evidence="1 2" key="1">
    <citation type="submission" date="2019-07" db="EMBL/GenBank/DDBJ databases">
        <title>Whole genome shotgun sequence of Chitinophaga cymbidii NBRC 109752.</title>
        <authorList>
            <person name="Hosoyama A."/>
            <person name="Uohara A."/>
            <person name="Ohji S."/>
            <person name="Ichikawa N."/>
        </authorList>
    </citation>
    <scope>NUCLEOTIDE SEQUENCE [LARGE SCALE GENOMIC DNA]</scope>
    <source>
        <strain evidence="1 2">NBRC 109752</strain>
    </source>
</reference>
<name>A0A512RM96_9BACT</name>
<gene>
    <name evidence="1" type="ORF">CCY01nite_30910</name>
</gene>
<dbReference type="InterPro" id="IPR025345">
    <property type="entry name" value="DUF4249"/>
</dbReference>
<proteinExistence type="predicted"/>
<protein>
    <recommendedName>
        <fullName evidence="3">DUF4249 domain-containing protein</fullName>
    </recommendedName>
</protein>
<accession>A0A512RM96</accession>
<comment type="caution">
    <text evidence="1">The sequence shown here is derived from an EMBL/GenBank/DDBJ whole genome shotgun (WGS) entry which is preliminary data.</text>
</comment>
<evidence type="ECO:0000313" key="2">
    <source>
        <dbReference type="Proteomes" id="UP000321436"/>
    </source>
</evidence>
<sequence length="289" mass="32086">MKRFLYIFSILTAGAGFTACEDVIDLDVPEGKTYTVVDAWITNAPGKQDIRITQTVPYTSTQPAPVVDNAVVILSDLTDGTTYNFTFADGVYSYDPGADNSIGKLNHAYRLRVQLGEEIFEATDTIRNVPAIDSITYEYKKEEDAESGEEGYYARFHGRDLPGQTDYYWIRSYRNSLARKEADVFAINAAFNEGITDSAVFITPISEGITKYDKPFQLNETVIVRIASCTKASHTFLTHVESQLNNGGLFASILQNVKSNLVNTNTASQARVLGWFGTSGVKYNEKVIR</sequence>
<dbReference type="AlphaFoldDB" id="A0A512RM96"/>
<dbReference type="OrthoDB" id="1117670at2"/>
<dbReference type="EMBL" id="BKAU01000003">
    <property type="protein sequence ID" value="GEP96831.1"/>
    <property type="molecule type" value="Genomic_DNA"/>
</dbReference>
<organism evidence="1 2">
    <name type="scientific">Chitinophaga cymbidii</name>
    <dbReference type="NCBI Taxonomy" id="1096750"/>
    <lineage>
        <taxon>Bacteria</taxon>
        <taxon>Pseudomonadati</taxon>
        <taxon>Bacteroidota</taxon>
        <taxon>Chitinophagia</taxon>
        <taxon>Chitinophagales</taxon>
        <taxon>Chitinophagaceae</taxon>
        <taxon>Chitinophaga</taxon>
    </lineage>
</organism>
<dbReference type="Proteomes" id="UP000321436">
    <property type="component" value="Unassembled WGS sequence"/>
</dbReference>
<dbReference type="RefSeq" id="WP_146863689.1">
    <property type="nucleotide sequence ID" value="NZ_BKAU01000003.1"/>
</dbReference>